<proteinExistence type="predicted"/>
<organism evidence="1 2">
    <name type="scientific">Streptomyces zagrosensis</name>
    <dbReference type="NCBI Taxonomy" id="1042984"/>
    <lineage>
        <taxon>Bacteria</taxon>
        <taxon>Bacillati</taxon>
        <taxon>Actinomycetota</taxon>
        <taxon>Actinomycetes</taxon>
        <taxon>Kitasatosporales</taxon>
        <taxon>Streptomycetaceae</taxon>
        <taxon>Streptomyces</taxon>
    </lineage>
</organism>
<evidence type="ECO:0000313" key="2">
    <source>
        <dbReference type="Proteomes" id="UP000588098"/>
    </source>
</evidence>
<sequence>MNLSTFTSAEAADVRDMILDMHGAVHDGSNDPFHSRERFSWFYDRWSMKPSWSCVTSRPLRPVGHMTNA</sequence>
<accession>A0A7W9UXG3</accession>
<reference evidence="1 2" key="1">
    <citation type="submission" date="2020-08" db="EMBL/GenBank/DDBJ databases">
        <title>Genomic Encyclopedia of Type Strains, Phase III (KMG-III): the genomes of soil and plant-associated and newly described type strains.</title>
        <authorList>
            <person name="Whitman W."/>
        </authorList>
    </citation>
    <scope>NUCLEOTIDE SEQUENCE [LARGE SCALE GENOMIC DNA]</scope>
    <source>
        <strain evidence="1 2">CECT 8305</strain>
    </source>
</reference>
<keyword evidence="2" id="KW-1185">Reference proteome</keyword>
<dbReference type="EMBL" id="JACHJL010000004">
    <property type="protein sequence ID" value="MBB5934878.1"/>
    <property type="molecule type" value="Genomic_DNA"/>
</dbReference>
<gene>
    <name evidence="1" type="ORF">FHS42_001928</name>
</gene>
<name>A0A7W9UXG3_9ACTN</name>
<dbReference type="Proteomes" id="UP000588098">
    <property type="component" value="Unassembled WGS sequence"/>
</dbReference>
<comment type="caution">
    <text evidence="1">The sequence shown here is derived from an EMBL/GenBank/DDBJ whole genome shotgun (WGS) entry which is preliminary data.</text>
</comment>
<dbReference type="AlphaFoldDB" id="A0A7W9UXG3"/>
<protein>
    <submittedName>
        <fullName evidence="1">Uncharacterized protein</fullName>
    </submittedName>
</protein>
<evidence type="ECO:0000313" key="1">
    <source>
        <dbReference type="EMBL" id="MBB5934878.1"/>
    </source>
</evidence>